<dbReference type="PANTHER" id="PTHR32282:SF34">
    <property type="entry name" value="PENICILLIN-BINDING PROTEIN 1A"/>
    <property type="match status" value="1"/>
</dbReference>
<sequence>MRPSRRPRARTARESDRPGPRRFLPSWKIVMAGFAVIGAGVFGMIAVAYAEMPVPTREQVQDNVDDQGSVIYFDDRKVLAKLGVKRVPVKIGQIPRHVQDAVIAAENASFREDSGISFSGMLRSVWNTVSGRQVQGASTITQQMARNYYDGLSQERTVERKLKEILVAVKLNKELSKDQILEQYLNTIYFGRGAHGIGAAAEAFFGRKVANLTPEQGAYLAGRIQNPDAFDRAEASGDTGPTEFRYTYAIGEMAELDRATYGSLPGRSPKSPRRVKNTTKDYYRGLNGYMVQVVLDELKSRGVSKEDVDKGGYRIHTSLNKRLMEAARDAVERHTGSLLKEIQASLAVVDPRNGRIRAFYGGDDYAKDAWNDAFQSRKQAASAFKPYVLAAWLDQGYSLRSYVPARSPLKLEGTTPIRNDHPSAASAVDVVAATAGSVNTAYAKMGEKVGLDKVIEIAAKAGLSRQRLERTRDEQNYLLTIGSSEVTAVEQAGGYSIFANEGKHVPNHVITEVRNRDGKLKFPEVRTATKVISPEAAADATAALQAVVKSGTGRGAALHDRPVAGKTGTNNDNKEAWFVGFTPQLSTAVGMFRQECRTRTGKVVPPVHDNCPVTDGRSMRHTDRNPYSRPYEVPLGAAFEGATYPAAIWRTFMTKAMKNLPVEGFPPRADIGLTENLAPEPAPAATPTPVPTPVLTPGPTPAPAATPTTTTPTTTAPLDEPSEDDAECCQDDVNVDPDPDAQGVPGDDDATTRG</sequence>
<dbReference type="Gene3D" id="1.10.3810.10">
    <property type="entry name" value="Biosynthetic peptidoglycan transglycosylase-like"/>
    <property type="match status" value="1"/>
</dbReference>
<comment type="catalytic activity">
    <reaction evidence="8">
        <text>[GlcNAc-(1-&gt;4)-Mur2Ac(oyl-L-Ala-gamma-D-Glu-L-Lys-D-Ala-D-Ala)](n)-di-trans,octa-cis-undecaprenyl diphosphate + beta-D-GlcNAc-(1-&gt;4)-Mur2Ac(oyl-L-Ala-gamma-D-Glu-L-Lys-D-Ala-D-Ala)-di-trans,octa-cis-undecaprenyl diphosphate = [GlcNAc-(1-&gt;4)-Mur2Ac(oyl-L-Ala-gamma-D-Glu-L-Lys-D-Ala-D-Ala)](n+1)-di-trans,octa-cis-undecaprenyl diphosphate + di-trans,octa-cis-undecaprenyl diphosphate + H(+)</text>
        <dbReference type="Rhea" id="RHEA:23708"/>
        <dbReference type="Rhea" id="RHEA-COMP:9602"/>
        <dbReference type="Rhea" id="RHEA-COMP:9603"/>
        <dbReference type="ChEBI" id="CHEBI:15378"/>
        <dbReference type="ChEBI" id="CHEBI:58405"/>
        <dbReference type="ChEBI" id="CHEBI:60033"/>
        <dbReference type="ChEBI" id="CHEBI:78435"/>
        <dbReference type="EC" id="2.4.99.28"/>
    </reaction>
</comment>
<gene>
    <name evidence="13" type="ORF">FHU36_000415</name>
</gene>
<evidence type="ECO:0000256" key="9">
    <source>
        <dbReference type="SAM" id="MobiDB-lite"/>
    </source>
</evidence>
<evidence type="ECO:0000256" key="6">
    <source>
        <dbReference type="ARBA" id="ARBA00023268"/>
    </source>
</evidence>
<keyword evidence="10" id="KW-1133">Transmembrane helix</keyword>
<keyword evidence="1 13" id="KW-0121">Carboxypeptidase</keyword>
<dbReference type="AlphaFoldDB" id="A0A7X0BXG2"/>
<dbReference type="SUPFAM" id="SSF53955">
    <property type="entry name" value="Lysozyme-like"/>
    <property type="match status" value="1"/>
</dbReference>
<dbReference type="InterPro" id="IPR012338">
    <property type="entry name" value="Beta-lactam/transpept-like"/>
</dbReference>
<evidence type="ECO:0000259" key="11">
    <source>
        <dbReference type="Pfam" id="PF00905"/>
    </source>
</evidence>
<dbReference type="RefSeq" id="WP_185082104.1">
    <property type="nucleotide sequence ID" value="NZ_JACHJB010000001.1"/>
</dbReference>
<keyword evidence="14" id="KW-1185">Reference proteome</keyword>
<evidence type="ECO:0000256" key="8">
    <source>
        <dbReference type="ARBA" id="ARBA00049902"/>
    </source>
</evidence>
<dbReference type="Gene3D" id="3.40.710.10">
    <property type="entry name" value="DD-peptidase/beta-lactamase superfamily"/>
    <property type="match status" value="1"/>
</dbReference>
<comment type="catalytic activity">
    <reaction evidence="7">
        <text>Preferential cleavage: (Ac)2-L-Lys-D-Ala-|-D-Ala. Also transpeptidation of peptidyl-alanyl moieties that are N-acyl substituents of D-alanine.</text>
        <dbReference type="EC" id="3.4.16.4"/>
    </reaction>
</comment>
<feature type="compositionally biased region" description="Pro residues" evidence="9">
    <location>
        <begin position="680"/>
        <end position="704"/>
    </location>
</feature>
<feature type="domain" description="Penicillin-binding protein transpeptidase" evidence="11">
    <location>
        <begin position="346"/>
        <end position="586"/>
    </location>
</feature>
<organism evidence="13 14">
    <name type="scientific">Nonomuraea muscovyensis</name>
    <dbReference type="NCBI Taxonomy" id="1124761"/>
    <lineage>
        <taxon>Bacteria</taxon>
        <taxon>Bacillati</taxon>
        <taxon>Actinomycetota</taxon>
        <taxon>Actinomycetes</taxon>
        <taxon>Streptosporangiales</taxon>
        <taxon>Streptosporangiaceae</taxon>
        <taxon>Nonomuraea</taxon>
    </lineage>
</organism>
<feature type="compositionally biased region" description="Low complexity" evidence="9">
    <location>
        <begin position="705"/>
        <end position="717"/>
    </location>
</feature>
<dbReference type="GO" id="GO:0009002">
    <property type="term" value="F:serine-type D-Ala-D-Ala carboxypeptidase activity"/>
    <property type="evidence" value="ECO:0007669"/>
    <property type="project" value="UniProtKB-EC"/>
</dbReference>
<dbReference type="GO" id="GO:0009252">
    <property type="term" value="P:peptidoglycan biosynthetic process"/>
    <property type="evidence" value="ECO:0007669"/>
    <property type="project" value="TreeGrafter"/>
</dbReference>
<dbReference type="InterPro" id="IPR050396">
    <property type="entry name" value="Glycosyltr_51/Transpeptidase"/>
</dbReference>
<evidence type="ECO:0000256" key="2">
    <source>
        <dbReference type="ARBA" id="ARBA00022670"/>
    </source>
</evidence>
<dbReference type="Pfam" id="PF00905">
    <property type="entry name" value="Transpeptidase"/>
    <property type="match status" value="1"/>
</dbReference>
<dbReference type="InterPro" id="IPR001264">
    <property type="entry name" value="Glyco_trans_51"/>
</dbReference>
<feature type="compositionally biased region" description="Acidic residues" evidence="9">
    <location>
        <begin position="720"/>
        <end position="739"/>
    </location>
</feature>
<dbReference type="GO" id="GO:0008658">
    <property type="term" value="F:penicillin binding"/>
    <property type="evidence" value="ECO:0007669"/>
    <property type="project" value="InterPro"/>
</dbReference>
<evidence type="ECO:0000256" key="3">
    <source>
        <dbReference type="ARBA" id="ARBA00022676"/>
    </source>
</evidence>
<evidence type="ECO:0000256" key="1">
    <source>
        <dbReference type="ARBA" id="ARBA00022645"/>
    </source>
</evidence>
<keyword evidence="10" id="KW-0472">Membrane</keyword>
<keyword evidence="4" id="KW-0808">Transferase</keyword>
<proteinExistence type="predicted"/>
<dbReference type="GO" id="GO:0030288">
    <property type="term" value="C:outer membrane-bounded periplasmic space"/>
    <property type="evidence" value="ECO:0007669"/>
    <property type="project" value="TreeGrafter"/>
</dbReference>
<dbReference type="InterPro" id="IPR023346">
    <property type="entry name" value="Lysozyme-like_dom_sf"/>
</dbReference>
<keyword evidence="6" id="KW-0511">Multifunctional enzyme</keyword>
<dbReference type="Proteomes" id="UP000583800">
    <property type="component" value="Unassembled WGS sequence"/>
</dbReference>
<keyword evidence="5" id="KW-0378">Hydrolase</keyword>
<evidence type="ECO:0000256" key="7">
    <source>
        <dbReference type="ARBA" id="ARBA00034000"/>
    </source>
</evidence>
<dbReference type="GO" id="GO:0006508">
    <property type="term" value="P:proteolysis"/>
    <property type="evidence" value="ECO:0007669"/>
    <property type="project" value="UniProtKB-KW"/>
</dbReference>
<protein>
    <submittedName>
        <fullName evidence="13">Membrane peptidoglycan carboxypeptidase</fullName>
    </submittedName>
</protein>
<dbReference type="PANTHER" id="PTHR32282">
    <property type="entry name" value="BINDING PROTEIN TRANSPEPTIDASE, PUTATIVE-RELATED"/>
    <property type="match status" value="1"/>
</dbReference>
<accession>A0A7X0BXG2</accession>
<evidence type="ECO:0000256" key="10">
    <source>
        <dbReference type="SAM" id="Phobius"/>
    </source>
</evidence>
<feature type="transmembrane region" description="Helical" evidence="10">
    <location>
        <begin position="29"/>
        <end position="50"/>
    </location>
</feature>
<feature type="region of interest" description="Disordered" evidence="9">
    <location>
        <begin position="607"/>
        <end position="626"/>
    </location>
</feature>
<feature type="domain" description="Glycosyl transferase family 51" evidence="12">
    <location>
        <begin position="78"/>
        <end position="235"/>
    </location>
</feature>
<feature type="compositionally biased region" description="Basic and acidic residues" evidence="9">
    <location>
        <begin position="617"/>
        <end position="626"/>
    </location>
</feature>
<dbReference type="EMBL" id="JACHJB010000001">
    <property type="protein sequence ID" value="MBB6343906.1"/>
    <property type="molecule type" value="Genomic_DNA"/>
</dbReference>
<dbReference type="Pfam" id="PF00912">
    <property type="entry name" value="Transgly"/>
    <property type="match status" value="1"/>
</dbReference>
<evidence type="ECO:0000256" key="5">
    <source>
        <dbReference type="ARBA" id="ARBA00022801"/>
    </source>
</evidence>
<keyword evidence="3" id="KW-0328">Glycosyltransferase</keyword>
<feature type="region of interest" description="Disordered" evidence="9">
    <location>
        <begin position="671"/>
        <end position="754"/>
    </location>
</feature>
<dbReference type="SUPFAM" id="SSF56601">
    <property type="entry name" value="beta-lactamase/transpeptidase-like"/>
    <property type="match status" value="1"/>
</dbReference>
<comment type="caution">
    <text evidence="13">The sequence shown here is derived from an EMBL/GenBank/DDBJ whole genome shotgun (WGS) entry which is preliminary data.</text>
</comment>
<dbReference type="InterPro" id="IPR036950">
    <property type="entry name" value="PBP_transglycosylase"/>
</dbReference>
<reference evidence="13 14" key="1">
    <citation type="submission" date="2020-08" db="EMBL/GenBank/DDBJ databases">
        <title>Sequencing the genomes of 1000 actinobacteria strains.</title>
        <authorList>
            <person name="Klenk H.-P."/>
        </authorList>
    </citation>
    <scope>NUCLEOTIDE SEQUENCE [LARGE SCALE GENOMIC DNA]</scope>
    <source>
        <strain evidence="13 14">DSM 45913</strain>
    </source>
</reference>
<keyword evidence="2" id="KW-0645">Protease</keyword>
<evidence type="ECO:0000313" key="13">
    <source>
        <dbReference type="EMBL" id="MBB6343906.1"/>
    </source>
</evidence>
<evidence type="ECO:0000256" key="4">
    <source>
        <dbReference type="ARBA" id="ARBA00022679"/>
    </source>
</evidence>
<evidence type="ECO:0000313" key="14">
    <source>
        <dbReference type="Proteomes" id="UP000583800"/>
    </source>
</evidence>
<dbReference type="GO" id="GO:0008955">
    <property type="term" value="F:peptidoglycan glycosyltransferase activity"/>
    <property type="evidence" value="ECO:0007669"/>
    <property type="project" value="UniProtKB-EC"/>
</dbReference>
<evidence type="ECO:0000259" key="12">
    <source>
        <dbReference type="Pfam" id="PF00912"/>
    </source>
</evidence>
<keyword evidence="10" id="KW-0812">Transmembrane</keyword>
<name>A0A7X0BXG2_9ACTN</name>
<dbReference type="InterPro" id="IPR001460">
    <property type="entry name" value="PCN-bd_Tpept"/>
</dbReference>